<keyword evidence="1" id="KW-0472">Membrane</keyword>
<sequence>MGSSPSKPEKPTTVSTTTIVTTTTTISPTFSSQTTLVSDRTEHCSGHVELVLAFFGGVLFALLICAIVYCVIKIKDKVKRKCGPTRLVRREQESSSGVGCHHVEITDEEVSYATLRFIKP</sequence>
<dbReference type="EMBL" id="WNYA01000002">
    <property type="protein sequence ID" value="KAG8589627.1"/>
    <property type="molecule type" value="Genomic_DNA"/>
</dbReference>
<dbReference type="Proteomes" id="UP000824782">
    <property type="component" value="Unassembled WGS sequence"/>
</dbReference>
<evidence type="ECO:0000313" key="2">
    <source>
        <dbReference type="EMBL" id="KAG8589627.1"/>
    </source>
</evidence>
<reference evidence="2" key="1">
    <citation type="thesis" date="2020" institute="ProQuest LLC" country="789 East Eisenhower Parkway, Ann Arbor, MI, USA">
        <title>Comparative Genomics and Chromosome Evolution.</title>
        <authorList>
            <person name="Mudd A.B."/>
        </authorList>
    </citation>
    <scope>NUCLEOTIDE SEQUENCE</scope>
    <source>
        <strain evidence="2">237g6f4</strain>
        <tissue evidence="2">Blood</tissue>
    </source>
</reference>
<accession>A0AAV7CYX5</accession>
<keyword evidence="1" id="KW-0812">Transmembrane</keyword>
<keyword evidence="3" id="KW-1185">Reference proteome</keyword>
<feature type="transmembrane region" description="Helical" evidence="1">
    <location>
        <begin position="50"/>
        <end position="72"/>
    </location>
</feature>
<evidence type="ECO:0000256" key="1">
    <source>
        <dbReference type="SAM" id="Phobius"/>
    </source>
</evidence>
<gene>
    <name evidence="2" type="ORF">GDO81_006469</name>
</gene>
<keyword evidence="1" id="KW-1133">Transmembrane helix</keyword>
<dbReference type="AlphaFoldDB" id="A0AAV7CYX5"/>
<comment type="caution">
    <text evidence="2">The sequence shown here is derived from an EMBL/GenBank/DDBJ whole genome shotgun (WGS) entry which is preliminary data.</text>
</comment>
<evidence type="ECO:0000313" key="3">
    <source>
        <dbReference type="Proteomes" id="UP000824782"/>
    </source>
</evidence>
<organism evidence="2 3">
    <name type="scientific">Engystomops pustulosus</name>
    <name type="common">Tungara frog</name>
    <name type="synonym">Physalaemus pustulosus</name>
    <dbReference type="NCBI Taxonomy" id="76066"/>
    <lineage>
        <taxon>Eukaryota</taxon>
        <taxon>Metazoa</taxon>
        <taxon>Chordata</taxon>
        <taxon>Craniata</taxon>
        <taxon>Vertebrata</taxon>
        <taxon>Euteleostomi</taxon>
        <taxon>Amphibia</taxon>
        <taxon>Batrachia</taxon>
        <taxon>Anura</taxon>
        <taxon>Neobatrachia</taxon>
        <taxon>Hyloidea</taxon>
        <taxon>Leptodactylidae</taxon>
        <taxon>Leiuperinae</taxon>
        <taxon>Engystomops</taxon>
    </lineage>
</organism>
<proteinExistence type="predicted"/>
<name>A0AAV7CYX5_ENGPU</name>
<protein>
    <submittedName>
        <fullName evidence="2">Uncharacterized protein</fullName>
    </submittedName>
</protein>